<dbReference type="EMBL" id="OU893354">
    <property type="protein sequence ID" value="CAG9790718.1"/>
    <property type="molecule type" value="Genomic_DNA"/>
</dbReference>
<feature type="region of interest" description="Disordered" evidence="1">
    <location>
        <begin position="518"/>
        <end position="544"/>
    </location>
</feature>
<name>A0A9N9R7C4_9NEOP</name>
<feature type="compositionally biased region" description="Low complexity" evidence="1">
    <location>
        <begin position="619"/>
        <end position="637"/>
    </location>
</feature>
<feature type="compositionally biased region" description="Low complexity" evidence="1">
    <location>
        <begin position="749"/>
        <end position="759"/>
    </location>
</feature>
<feature type="domain" description="BTB" evidence="2">
    <location>
        <begin position="141"/>
        <end position="170"/>
    </location>
</feature>
<dbReference type="SUPFAM" id="SSF54695">
    <property type="entry name" value="POZ domain"/>
    <property type="match status" value="2"/>
</dbReference>
<dbReference type="GO" id="GO:0061138">
    <property type="term" value="P:morphogenesis of a branching epithelium"/>
    <property type="evidence" value="ECO:0007669"/>
    <property type="project" value="InterPro"/>
</dbReference>
<feature type="compositionally biased region" description="Basic residues" evidence="1">
    <location>
        <begin position="687"/>
        <end position="697"/>
    </location>
</feature>
<dbReference type="OrthoDB" id="2347980at2759"/>
<dbReference type="InterPro" id="IPR000210">
    <property type="entry name" value="BTB/POZ_dom"/>
</dbReference>
<feature type="compositionally biased region" description="Low complexity" evidence="1">
    <location>
        <begin position="522"/>
        <end position="538"/>
    </location>
</feature>
<dbReference type="Gene3D" id="3.30.710.10">
    <property type="entry name" value="Potassium Channel Kv1.1, Chain A"/>
    <property type="match status" value="2"/>
</dbReference>
<accession>A0A9N9R7C4</accession>
<dbReference type="InterPro" id="IPR042345">
    <property type="entry name" value="Btbd7"/>
</dbReference>
<dbReference type="InterPro" id="IPR011333">
    <property type="entry name" value="SKP1/BTB/POZ_sf"/>
</dbReference>
<sequence length="759" mass="80412">MSRLLCWLCAPPRDMGAALSHAQDGEACDGAGLAAAPPTMADVIKERKKKAGGTGLGTLRRRIAAAARRPRDSRPDRGCEHARYIRSVVSRWRLAEVFLLCEELEALAALRDLVTQAELAREPAPALPAALARAYQDRWWCDVELVGAGWALCAHRCILVARSSYFRRLLARYPPRRLYVRNMFTEGGISLRGPMIDHSRSGREVLLQVTSTMVTGYVSSSEKKITGLNSIGRGYFPQIAISIRGLCVRRLKLKKHHNNFNREDGFKLSTTWNPVIKNFSRLPNHQNTAAIQNRDSAGVPRAAGRRAGGRVARSAARGAVRAVRRRGRVPAPPRQQHTVDIYNLYIFVEYGNAGVDLDIINGDISNGGGGGEGEEGDSCGCAEGGGGLAAKLGISCDSLHRDMRYLLEAGEMSDCRLSWGGYELAAHRIVLAARSRYFRSVMCRLGGAGAGAGAGPGGAGVVCVDENVLPRRFARALLHAAYTDQVLYPPGYTAVLDCTRPGTPLCLPVHSRVDLSLIGRNSSSPSSTTTSGSSTQSWGGRGRAASTQALDDAFQLYEIASSAIGASPIDHDDVSGLLGFVSLSRLTAETQVPGDAYRGAGLRGRDSGGALPRHPPPRAALGLRPPRLPLGAQAGDAVPARRVRGGDVVAGGGAAAALGAGGGGGVPAPAGRRAARAARPHALGRAPARRRRARRALHAAAQRSVKPADYADFAEYADTPTTRPTPSPRGQSTWPHVASTPPTPPISPISPISVAAAAR</sequence>
<evidence type="ECO:0000259" key="2">
    <source>
        <dbReference type="PROSITE" id="PS50097"/>
    </source>
</evidence>
<organism evidence="3 4">
    <name type="scientific">Diatraea saccharalis</name>
    <name type="common">sugarcane borer</name>
    <dbReference type="NCBI Taxonomy" id="40085"/>
    <lineage>
        <taxon>Eukaryota</taxon>
        <taxon>Metazoa</taxon>
        <taxon>Ecdysozoa</taxon>
        <taxon>Arthropoda</taxon>
        <taxon>Hexapoda</taxon>
        <taxon>Insecta</taxon>
        <taxon>Pterygota</taxon>
        <taxon>Neoptera</taxon>
        <taxon>Endopterygota</taxon>
        <taxon>Lepidoptera</taxon>
        <taxon>Glossata</taxon>
        <taxon>Ditrysia</taxon>
        <taxon>Pyraloidea</taxon>
        <taxon>Crambidae</taxon>
        <taxon>Crambinae</taxon>
        <taxon>Diatraea</taxon>
    </lineage>
</organism>
<evidence type="ECO:0000313" key="4">
    <source>
        <dbReference type="Proteomes" id="UP001153714"/>
    </source>
</evidence>
<protein>
    <recommendedName>
        <fullName evidence="2">BTB domain-containing protein</fullName>
    </recommendedName>
</protein>
<dbReference type="AlphaFoldDB" id="A0A9N9R7C4"/>
<dbReference type="PANTHER" id="PTHR16064">
    <property type="entry name" value="BTB POZ DOMAIN CONTAINING 7"/>
    <property type="match status" value="1"/>
</dbReference>
<feature type="region of interest" description="Disordered" evidence="1">
    <location>
        <begin position="658"/>
        <end position="704"/>
    </location>
</feature>
<dbReference type="PANTHER" id="PTHR16064:SF3">
    <property type="entry name" value="BTB_POZ DOMAIN-CONTAINING PROTEIN 7"/>
    <property type="match status" value="1"/>
</dbReference>
<dbReference type="Proteomes" id="UP001153714">
    <property type="component" value="Chromosome 23"/>
</dbReference>
<feature type="region of interest" description="Disordered" evidence="1">
    <location>
        <begin position="595"/>
        <end position="637"/>
    </location>
</feature>
<feature type="domain" description="BTB" evidence="2">
    <location>
        <begin position="413"/>
        <end position="490"/>
    </location>
</feature>
<evidence type="ECO:0000256" key="1">
    <source>
        <dbReference type="SAM" id="MobiDB-lite"/>
    </source>
</evidence>
<dbReference type="Pfam" id="PF00651">
    <property type="entry name" value="BTB"/>
    <property type="match status" value="1"/>
</dbReference>
<proteinExistence type="predicted"/>
<dbReference type="PROSITE" id="PS50097">
    <property type="entry name" value="BTB"/>
    <property type="match status" value="2"/>
</dbReference>
<feature type="region of interest" description="Disordered" evidence="1">
    <location>
        <begin position="717"/>
        <end position="759"/>
    </location>
</feature>
<gene>
    <name evidence="3" type="ORF">DIATSA_LOCUS8379</name>
</gene>
<dbReference type="CDD" id="cd18186">
    <property type="entry name" value="BTB_POZ_ZBTB_KLHL-like"/>
    <property type="match status" value="1"/>
</dbReference>
<evidence type="ECO:0000313" key="3">
    <source>
        <dbReference type="EMBL" id="CAG9790718.1"/>
    </source>
</evidence>
<reference evidence="3" key="1">
    <citation type="submission" date="2021-12" db="EMBL/GenBank/DDBJ databases">
        <authorList>
            <person name="King R."/>
        </authorList>
    </citation>
    <scope>NUCLEOTIDE SEQUENCE</scope>
</reference>
<reference evidence="3" key="2">
    <citation type="submission" date="2022-10" db="EMBL/GenBank/DDBJ databases">
        <authorList>
            <consortium name="ENA_rothamsted_submissions"/>
            <consortium name="culmorum"/>
            <person name="King R."/>
        </authorList>
    </citation>
    <scope>NUCLEOTIDE SEQUENCE</scope>
</reference>
<keyword evidence="4" id="KW-1185">Reference proteome</keyword>